<accession>A0ABS5F8D7</accession>
<name>A0ABS5F8D7_9PROT</name>
<dbReference type="RefSeq" id="WP_211856942.1">
    <property type="nucleotide sequence ID" value="NZ_JAAGBB010000070.1"/>
</dbReference>
<dbReference type="Proteomes" id="UP001196870">
    <property type="component" value="Unassembled WGS sequence"/>
</dbReference>
<organism evidence="1 2">
    <name type="scientific">Plastoroseomonas hellenica</name>
    <dbReference type="NCBI Taxonomy" id="2687306"/>
    <lineage>
        <taxon>Bacteria</taxon>
        <taxon>Pseudomonadati</taxon>
        <taxon>Pseudomonadota</taxon>
        <taxon>Alphaproteobacteria</taxon>
        <taxon>Acetobacterales</taxon>
        <taxon>Acetobacteraceae</taxon>
        <taxon>Plastoroseomonas</taxon>
    </lineage>
</organism>
<gene>
    <name evidence="1" type="ORF">GXW71_31035</name>
</gene>
<evidence type="ECO:0000313" key="2">
    <source>
        <dbReference type="Proteomes" id="UP001196870"/>
    </source>
</evidence>
<comment type="caution">
    <text evidence="1">The sequence shown here is derived from an EMBL/GenBank/DDBJ whole genome shotgun (WGS) entry which is preliminary data.</text>
</comment>
<reference evidence="2" key="1">
    <citation type="journal article" date="2021" name="Syst. Appl. Microbiol.">
        <title>Roseomonas hellenica sp. nov., isolated from roots of wild-growing Alkanna tinctoria.</title>
        <authorList>
            <person name="Rat A."/>
            <person name="Naranjo H.D."/>
            <person name="Lebbe L."/>
            <person name="Cnockaert M."/>
            <person name="Krigas N."/>
            <person name="Grigoriadou K."/>
            <person name="Maloupa E."/>
            <person name="Willems A."/>
        </authorList>
    </citation>
    <scope>NUCLEOTIDE SEQUENCE [LARGE SCALE GENOMIC DNA]</scope>
    <source>
        <strain evidence="2">LMG 31523</strain>
    </source>
</reference>
<proteinExistence type="predicted"/>
<sequence>MPDAGQAIARDRKGEATRRDLPEVAFHIVEGANWAHLRREGLRSARDLLEANGLPAACGWRQETLILPDGRVIRDQRPMPPAALARCLDDALSPDDWYDLLNGCVFFWLDEARVQRHARALAKRDQILLRLDARRLDARRLAAAYAPHVRLSPFNLGAAIRRPARRGLRTLVPLEDWRRDAWKTEALHGMTPRSPSHAPAEMIVLTAIPDLDEFVMTAEALPGRAG</sequence>
<dbReference type="InterPro" id="IPR054271">
    <property type="entry name" value="DUF7002"/>
</dbReference>
<keyword evidence="2" id="KW-1185">Reference proteome</keyword>
<protein>
    <submittedName>
        <fullName evidence="1">Uncharacterized protein</fullName>
    </submittedName>
</protein>
<dbReference type="EMBL" id="JAAGBB010000070">
    <property type="protein sequence ID" value="MBR0668825.1"/>
    <property type="molecule type" value="Genomic_DNA"/>
</dbReference>
<evidence type="ECO:0000313" key="1">
    <source>
        <dbReference type="EMBL" id="MBR0668825.1"/>
    </source>
</evidence>
<dbReference type="Pfam" id="PF22531">
    <property type="entry name" value="DUF7002"/>
    <property type="match status" value="1"/>
</dbReference>